<sequence length="51" mass="6281">NKHKLKSWKFHLNIRRNIFTLRVIKHWNKLPREAVESPSLKIFKTRLNMVL</sequence>
<dbReference type="Proteomes" id="UP000053584">
    <property type="component" value="Unassembled WGS sequence"/>
</dbReference>
<dbReference type="AlphaFoldDB" id="A0A093HH88"/>
<evidence type="ECO:0000313" key="2">
    <source>
        <dbReference type="Proteomes" id="UP000053584"/>
    </source>
</evidence>
<evidence type="ECO:0000313" key="1">
    <source>
        <dbReference type="EMBL" id="KFV81096.1"/>
    </source>
</evidence>
<keyword evidence="2" id="KW-1185">Reference proteome</keyword>
<gene>
    <name evidence="1" type="ORF">N308_05457</name>
</gene>
<accession>A0A093HH88</accession>
<feature type="non-terminal residue" evidence="1">
    <location>
        <position position="51"/>
    </location>
</feature>
<protein>
    <recommendedName>
        <fullName evidence="3">RNA-directed DNA polymerase from mobile element jockey</fullName>
    </recommendedName>
</protein>
<reference evidence="1 2" key="1">
    <citation type="submission" date="2014-04" db="EMBL/GenBank/DDBJ databases">
        <title>Genome evolution of avian class.</title>
        <authorList>
            <person name="Zhang G."/>
            <person name="Li C."/>
        </authorList>
    </citation>
    <scope>NUCLEOTIDE SEQUENCE [LARGE SCALE GENOMIC DNA]</scope>
    <source>
        <strain evidence="1">BGI_N308</strain>
    </source>
</reference>
<feature type="non-terminal residue" evidence="1">
    <location>
        <position position="1"/>
    </location>
</feature>
<proteinExistence type="predicted"/>
<organism evidence="1 2">
    <name type="scientific">Struthio camelus australis</name>
    <dbReference type="NCBI Taxonomy" id="441894"/>
    <lineage>
        <taxon>Eukaryota</taxon>
        <taxon>Metazoa</taxon>
        <taxon>Chordata</taxon>
        <taxon>Craniata</taxon>
        <taxon>Vertebrata</taxon>
        <taxon>Euteleostomi</taxon>
        <taxon>Archelosauria</taxon>
        <taxon>Archosauria</taxon>
        <taxon>Dinosauria</taxon>
        <taxon>Saurischia</taxon>
        <taxon>Theropoda</taxon>
        <taxon>Coelurosauria</taxon>
        <taxon>Aves</taxon>
        <taxon>Palaeognathae</taxon>
        <taxon>Struthioniformes</taxon>
        <taxon>Struthionidae</taxon>
        <taxon>Struthio</taxon>
    </lineage>
</organism>
<dbReference type="EMBL" id="KL206307">
    <property type="protein sequence ID" value="KFV81096.1"/>
    <property type="molecule type" value="Genomic_DNA"/>
</dbReference>
<name>A0A093HH88_STRCA</name>
<evidence type="ECO:0008006" key="3">
    <source>
        <dbReference type="Google" id="ProtNLM"/>
    </source>
</evidence>